<comment type="caution">
    <text evidence="2">The sequence shown here is derived from an EMBL/GenBank/DDBJ whole genome shotgun (WGS) entry which is preliminary data.</text>
</comment>
<feature type="region of interest" description="Disordered" evidence="1">
    <location>
        <begin position="91"/>
        <end position="132"/>
    </location>
</feature>
<name>A0A7J7YS97_RHIFE</name>
<organism evidence="2 3">
    <name type="scientific">Rhinolophus ferrumequinum</name>
    <name type="common">Greater horseshoe bat</name>
    <dbReference type="NCBI Taxonomy" id="59479"/>
    <lineage>
        <taxon>Eukaryota</taxon>
        <taxon>Metazoa</taxon>
        <taxon>Chordata</taxon>
        <taxon>Craniata</taxon>
        <taxon>Vertebrata</taxon>
        <taxon>Euteleostomi</taxon>
        <taxon>Mammalia</taxon>
        <taxon>Eutheria</taxon>
        <taxon>Laurasiatheria</taxon>
        <taxon>Chiroptera</taxon>
        <taxon>Yinpterochiroptera</taxon>
        <taxon>Rhinolophoidea</taxon>
        <taxon>Rhinolophidae</taxon>
        <taxon>Rhinolophinae</taxon>
        <taxon>Rhinolophus</taxon>
    </lineage>
</organism>
<sequence length="132" mass="14941">MSKPCRLKRLEEIKARVDTAVVCWALGPQQTSSHVVLSEAPAHLSECRQLWNLCPLWKSETSTRAQLLVSKYHFPIKGTRLLRKIADSRAETEKKIQDEPGTSCNTRKKGPSPKGTQERTKLEQCGQKKNDN</sequence>
<feature type="compositionally biased region" description="Basic and acidic residues" evidence="1">
    <location>
        <begin position="116"/>
        <end position="132"/>
    </location>
</feature>
<dbReference type="AlphaFoldDB" id="A0A7J7YS97"/>
<evidence type="ECO:0000313" key="2">
    <source>
        <dbReference type="EMBL" id="KAF6364764.1"/>
    </source>
</evidence>
<gene>
    <name evidence="2" type="ORF">mRhiFer1_009882</name>
</gene>
<evidence type="ECO:0000313" key="3">
    <source>
        <dbReference type="Proteomes" id="UP000585614"/>
    </source>
</evidence>
<reference evidence="2 3" key="1">
    <citation type="journal article" date="2020" name="Nature">
        <title>Six reference-quality genomes reveal evolution of bat adaptations.</title>
        <authorList>
            <person name="Jebb D."/>
            <person name="Huang Z."/>
            <person name="Pippel M."/>
            <person name="Hughes G.M."/>
            <person name="Lavrichenko K."/>
            <person name="Devanna P."/>
            <person name="Winkler S."/>
            <person name="Jermiin L.S."/>
            <person name="Skirmuntt E.C."/>
            <person name="Katzourakis A."/>
            <person name="Burkitt-Gray L."/>
            <person name="Ray D.A."/>
            <person name="Sullivan K.A.M."/>
            <person name="Roscito J.G."/>
            <person name="Kirilenko B.M."/>
            <person name="Davalos L.M."/>
            <person name="Corthals A.P."/>
            <person name="Power M.L."/>
            <person name="Jones G."/>
            <person name="Ransome R.D."/>
            <person name="Dechmann D.K.N."/>
            <person name="Locatelli A.G."/>
            <person name="Puechmaille S.J."/>
            <person name="Fedrigo O."/>
            <person name="Jarvis E.D."/>
            <person name="Hiller M."/>
            <person name="Vernes S.C."/>
            <person name="Myers E.W."/>
            <person name="Teeling E.C."/>
        </authorList>
    </citation>
    <scope>NUCLEOTIDE SEQUENCE [LARGE SCALE GENOMIC DNA]</scope>
    <source>
        <strain evidence="2">MRhiFer1</strain>
        <tissue evidence="2">Lung</tissue>
    </source>
</reference>
<dbReference type="Proteomes" id="UP000585614">
    <property type="component" value="Unassembled WGS sequence"/>
</dbReference>
<evidence type="ECO:0000256" key="1">
    <source>
        <dbReference type="SAM" id="MobiDB-lite"/>
    </source>
</evidence>
<protein>
    <submittedName>
        <fullName evidence="2">Uncharacterized protein</fullName>
    </submittedName>
</protein>
<dbReference type="EMBL" id="JACAGC010000005">
    <property type="protein sequence ID" value="KAF6364764.1"/>
    <property type="molecule type" value="Genomic_DNA"/>
</dbReference>
<accession>A0A7J7YS97</accession>
<proteinExistence type="predicted"/>